<feature type="domain" description="Nucleoside transporter/FeoB GTPase Gate" evidence="11">
    <location>
        <begin position="282"/>
        <end position="377"/>
    </location>
</feature>
<dbReference type="PANTHER" id="PTHR10590">
    <property type="entry name" value="SODIUM/NUCLEOSIDE COTRANSPORTER"/>
    <property type="match status" value="1"/>
</dbReference>
<dbReference type="InterPro" id="IPR011642">
    <property type="entry name" value="Gate_dom"/>
</dbReference>
<dbReference type="PANTHER" id="PTHR10590:SF4">
    <property type="entry name" value="SOLUTE CARRIER FAMILY 28 MEMBER 3"/>
    <property type="match status" value="1"/>
</dbReference>
<dbReference type="GO" id="GO:0005415">
    <property type="term" value="F:nucleoside:sodium symporter activity"/>
    <property type="evidence" value="ECO:0007669"/>
    <property type="project" value="TreeGrafter"/>
</dbReference>
<evidence type="ECO:0000256" key="3">
    <source>
        <dbReference type="ARBA" id="ARBA00022475"/>
    </source>
</evidence>
<dbReference type="Pfam" id="PF01773">
    <property type="entry name" value="Nucleos_tra2_N"/>
    <property type="match status" value="1"/>
</dbReference>
<evidence type="ECO:0000256" key="8">
    <source>
        <dbReference type="SAM" id="Phobius"/>
    </source>
</evidence>
<dbReference type="Pfam" id="PF07662">
    <property type="entry name" value="Nucleos_tra2_C"/>
    <property type="match status" value="1"/>
</dbReference>
<evidence type="ECO:0000259" key="10">
    <source>
        <dbReference type="Pfam" id="PF07662"/>
    </source>
</evidence>
<feature type="transmembrane region" description="Helical" evidence="8">
    <location>
        <begin position="571"/>
        <end position="593"/>
    </location>
</feature>
<keyword evidence="5 8" id="KW-1133">Transmembrane helix</keyword>
<evidence type="ECO:0000313" key="12">
    <source>
        <dbReference type="EMBL" id="CAG5124785.1"/>
    </source>
</evidence>
<protein>
    <recommendedName>
        <fullName evidence="14">Sodium/nucleoside cotransporter</fullName>
    </recommendedName>
</protein>
<keyword evidence="4 8" id="KW-0812">Transmembrane</keyword>
<evidence type="ECO:0000256" key="7">
    <source>
        <dbReference type="SAM" id="MobiDB-lite"/>
    </source>
</evidence>
<reference evidence="12" key="1">
    <citation type="submission" date="2021-04" db="EMBL/GenBank/DDBJ databases">
        <authorList>
            <consortium name="Molecular Ecology Group"/>
        </authorList>
    </citation>
    <scope>NUCLEOTIDE SEQUENCE</scope>
</reference>
<keyword evidence="13" id="KW-1185">Reference proteome</keyword>
<feature type="domain" description="Concentrative nucleoside transporter C-terminal" evidence="10">
    <location>
        <begin position="381"/>
        <end position="622"/>
    </location>
</feature>
<feature type="transmembrane region" description="Helical" evidence="8">
    <location>
        <begin position="440"/>
        <end position="464"/>
    </location>
</feature>
<dbReference type="EMBL" id="CAJHNH020001878">
    <property type="protein sequence ID" value="CAG5124785.1"/>
    <property type="molecule type" value="Genomic_DNA"/>
</dbReference>
<organism evidence="12 13">
    <name type="scientific">Candidula unifasciata</name>
    <dbReference type="NCBI Taxonomy" id="100452"/>
    <lineage>
        <taxon>Eukaryota</taxon>
        <taxon>Metazoa</taxon>
        <taxon>Spiralia</taxon>
        <taxon>Lophotrochozoa</taxon>
        <taxon>Mollusca</taxon>
        <taxon>Gastropoda</taxon>
        <taxon>Heterobranchia</taxon>
        <taxon>Euthyneura</taxon>
        <taxon>Panpulmonata</taxon>
        <taxon>Eupulmonata</taxon>
        <taxon>Stylommatophora</taxon>
        <taxon>Helicina</taxon>
        <taxon>Helicoidea</taxon>
        <taxon>Geomitridae</taxon>
        <taxon>Candidula</taxon>
    </lineage>
</organism>
<comment type="similarity">
    <text evidence="2">Belongs to the concentrative nucleoside transporter (CNT) (TC 2.A.41) family.</text>
</comment>
<evidence type="ECO:0000256" key="6">
    <source>
        <dbReference type="ARBA" id="ARBA00023136"/>
    </source>
</evidence>
<dbReference type="GO" id="GO:0005886">
    <property type="term" value="C:plasma membrane"/>
    <property type="evidence" value="ECO:0007669"/>
    <property type="project" value="UniProtKB-SubCell"/>
</dbReference>
<evidence type="ECO:0000256" key="5">
    <source>
        <dbReference type="ARBA" id="ARBA00022989"/>
    </source>
</evidence>
<feature type="transmembrane region" description="Helical" evidence="8">
    <location>
        <begin position="277"/>
        <end position="300"/>
    </location>
</feature>
<evidence type="ECO:0000259" key="9">
    <source>
        <dbReference type="Pfam" id="PF01773"/>
    </source>
</evidence>
<feature type="transmembrane region" description="Helical" evidence="8">
    <location>
        <begin position="220"/>
        <end position="237"/>
    </location>
</feature>
<feature type="non-terminal residue" evidence="12">
    <location>
        <position position="623"/>
    </location>
</feature>
<feature type="transmembrane region" description="Helical" evidence="8">
    <location>
        <begin position="116"/>
        <end position="134"/>
    </location>
</feature>
<feature type="transmembrane region" description="Helical" evidence="8">
    <location>
        <begin position="84"/>
        <end position="104"/>
    </location>
</feature>
<evidence type="ECO:0000256" key="4">
    <source>
        <dbReference type="ARBA" id="ARBA00022692"/>
    </source>
</evidence>
<accession>A0A8S3ZA82</accession>
<keyword evidence="3" id="KW-1003">Cell membrane</keyword>
<dbReference type="InterPro" id="IPR011657">
    <property type="entry name" value="CNT_C_dom"/>
</dbReference>
<dbReference type="InterPro" id="IPR008276">
    <property type="entry name" value="C_nuclsd_transpt"/>
</dbReference>
<dbReference type="Proteomes" id="UP000678393">
    <property type="component" value="Unassembled WGS sequence"/>
</dbReference>
<keyword evidence="6 8" id="KW-0472">Membrane</keyword>
<dbReference type="OrthoDB" id="6075923at2759"/>
<evidence type="ECO:0008006" key="14">
    <source>
        <dbReference type="Google" id="ProtNLM"/>
    </source>
</evidence>
<feature type="domain" description="Concentrative nucleoside transporter N-terminal" evidence="9">
    <location>
        <begin position="196"/>
        <end position="268"/>
    </location>
</feature>
<dbReference type="AlphaFoldDB" id="A0A8S3ZA82"/>
<feature type="transmembrane region" description="Helical" evidence="8">
    <location>
        <begin position="190"/>
        <end position="208"/>
    </location>
</feature>
<dbReference type="Pfam" id="PF07670">
    <property type="entry name" value="Gate"/>
    <property type="match status" value="1"/>
</dbReference>
<dbReference type="InterPro" id="IPR002668">
    <property type="entry name" value="CNT_N_dom"/>
</dbReference>
<comment type="subcellular location">
    <subcellularLocation>
        <location evidence="1">Cell membrane</location>
        <topology evidence="1">Multi-pass membrane protein</topology>
    </subcellularLocation>
</comment>
<name>A0A8S3ZA82_9EUPU</name>
<evidence type="ECO:0000256" key="1">
    <source>
        <dbReference type="ARBA" id="ARBA00004651"/>
    </source>
</evidence>
<feature type="transmembrane region" description="Helical" evidence="8">
    <location>
        <begin position="165"/>
        <end position="184"/>
    </location>
</feature>
<sequence length="623" mass="68665">MIGDSHTVLIEPGSLEPKVGQSDKNGTGGLESINTSKDAIETDTFILKEIEARAEAEIYPHGCCSRGVEKIENVVRRVYRRHRAAIGIAVKVTMFLLYIAYFGYCVSQRYFDEGAYILTVITAILVLVILASRVSGPWFNNLFTSFLVWYGTTAKAHRLRKICRYGLYAAATLCLATYLGINMATNYNASNGQALLGIFILILMCYVTSYRPSRVNWHPVFWGFIIQFAFACLTLRTETGYNIFKWVGDVIYNLVRLSDKGSVFVLGESFLAENAGFFFDCTGVMVFFNACIFLMEYYGVLEFIVLKIGRGLAVCLETGPVESVVAAANIFIGLSEAPLLIRPYLPTVTKSELHAIMTCGFSSISGAFMAMFIKVGAPASHLLTAAVISAPAALAITKLMYPEVEEVNYASQRNIKMRDDSKHRNALQAFSDGALFSVKLIAAIMVNMLAFVSMLSLVNAILLWLGERANVEGMSVQYLCSFFFYPLSFLMGTHPDDCGTVGSLIGLKLMATPFVAYADLGQMIANRHVFEDYVKETNGTGTWYWAGRDIILEETNTTLPLGFMKERSEVITTYALCGISAFPAIGFTMGTLIPMSPERKNDIINVLIRSFIAGNLANIITGA</sequence>
<proteinExistence type="inferred from homology"/>
<evidence type="ECO:0000259" key="11">
    <source>
        <dbReference type="Pfam" id="PF07670"/>
    </source>
</evidence>
<feature type="transmembrane region" description="Helical" evidence="8">
    <location>
        <begin position="476"/>
        <end position="494"/>
    </location>
</feature>
<comment type="caution">
    <text evidence="12">The sequence shown here is derived from an EMBL/GenBank/DDBJ whole genome shotgun (WGS) entry which is preliminary data.</text>
</comment>
<evidence type="ECO:0000256" key="2">
    <source>
        <dbReference type="ARBA" id="ARBA00009033"/>
    </source>
</evidence>
<feature type="transmembrane region" description="Helical" evidence="8">
    <location>
        <begin position="354"/>
        <end position="375"/>
    </location>
</feature>
<evidence type="ECO:0000313" key="13">
    <source>
        <dbReference type="Proteomes" id="UP000678393"/>
    </source>
</evidence>
<feature type="region of interest" description="Disordered" evidence="7">
    <location>
        <begin position="14"/>
        <end position="33"/>
    </location>
</feature>
<gene>
    <name evidence="12" type="ORF">CUNI_LOCUS10343</name>
</gene>